<sequence>MEQKLPLDGVTVVEICHSFAGPYAGSILAQLGANVIKVENPGRGDDARAWGPPNWGNTSTSYHAMNRDKSGIALDMKDETEAAALRRFIVEEADVVIQSLRAGAIDPLGFGAAELRALKPSLIYCNLSAFGNVGPLKGKPGYDPLVQARSGLMSVTGNGGDPVRIGTSIVDMGSGMWCAIGILAALNKRNQTGEGTTVDASLFETGLSWMTVHMAGYSASGIVRKPMGSGLVEIVPHQAFTTCDGHVMIAAANDSLFSKLATAIGRADLTTDPLYSTNNARVINRETLIPLLNSILATNTASHWVDVLDAAGVPIAPLQTIDQVAKDPQAEALGIFQKPEGVSDLALTGIPLNFDGQRPALRRLAPDLGQHNELVLGKEESK</sequence>
<comment type="caution">
    <text evidence="1">The sequence shown here is derived from an EMBL/GenBank/DDBJ whole genome shotgun (WGS) entry which is preliminary data.</text>
</comment>
<proteinExistence type="predicted"/>
<evidence type="ECO:0000313" key="1">
    <source>
        <dbReference type="EMBL" id="MFM0108621.1"/>
    </source>
</evidence>
<accession>A0ACC7NMW4</accession>
<gene>
    <name evidence="1" type="ORF">PQR01_35715</name>
</gene>
<name>A0ACC7NMW4_9BURK</name>
<dbReference type="Proteomes" id="UP001629235">
    <property type="component" value="Unassembled WGS sequence"/>
</dbReference>
<organism evidence="1 2">
    <name type="scientific">Paraburkholderia rhynchosiae</name>
    <dbReference type="NCBI Taxonomy" id="487049"/>
    <lineage>
        <taxon>Bacteria</taxon>
        <taxon>Pseudomonadati</taxon>
        <taxon>Pseudomonadota</taxon>
        <taxon>Betaproteobacteria</taxon>
        <taxon>Burkholderiales</taxon>
        <taxon>Burkholderiaceae</taxon>
        <taxon>Paraburkholderia</taxon>
    </lineage>
</organism>
<dbReference type="EMBL" id="JAQQDW010000128">
    <property type="protein sequence ID" value="MFM0108621.1"/>
    <property type="molecule type" value="Genomic_DNA"/>
</dbReference>
<reference evidence="1 2" key="1">
    <citation type="journal article" date="2024" name="Chem. Sci.">
        <title>Discovery of megapolipeptins by genome mining of a Burkholderiales bacteria collection.</title>
        <authorList>
            <person name="Paulo B.S."/>
            <person name="Recchia M.J.J."/>
            <person name="Lee S."/>
            <person name="Fergusson C.H."/>
            <person name="Romanowski S.B."/>
            <person name="Hernandez A."/>
            <person name="Krull N."/>
            <person name="Liu D.Y."/>
            <person name="Cavanagh H."/>
            <person name="Bos A."/>
            <person name="Gray C.A."/>
            <person name="Murphy B.T."/>
            <person name="Linington R.G."/>
            <person name="Eustaquio A.S."/>
        </authorList>
    </citation>
    <scope>NUCLEOTIDE SEQUENCE [LARGE SCALE GENOMIC DNA]</scope>
    <source>
        <strain evidence="1 2">RL18-126-BIB-B</strain>
    </source>
</reference>
<protein>
    <submittedName>
        <fullName evidence="1">CoA transferase</fullName>
    </submittedName>
</protein>
<keyword evidence="1" id="KW-0808">Transferase</keyword>
<keyword evidence="2" id="KW-1185">Reference proteome</keyword>
<evidence type="ECO:0000313" key="2">
    <source>
        <dbReference type="Proteomes" id="UP001629235"/>
    </source>
</evidence>